<name>A0A0D2G2E6_9EURO</name>
<dbReference type="HOGENOM" id="CLU_1611697_0_0_1"/>
<dbReference type="GO" id="GO:0000949">
    <property type="term" value="P:aromatic amino acid family catabolic process to alcohol via Ehrlich pathway"/>
    <property type="evidence" value="ECO:0007669"/>
    <property type="project" value="TreeGrafter"/>
</dbReference>
<keyword evidence="4" id="KW-0210">Decarboxylase</keyword>
<evidence type="ECO:0000256" key="2">
    <source>
        <dbReference type="ARBA" id="ARBA00007812"/>
    </source>
</evidence>
<evidence type="ECO:0000256" key="3">
    <source>
        <dbReference type="ARBA" id="ARBA00022723"/>
    </source>
</evidence>
<keyword evidence="6" id="KW-0786">Thiamine pyrophosphate</keyword>
<feature type="domain" description="Thiamine pyrophosphate enzyme N-terminal TPP-binding" evidence="8">
    <location>
        <begin position="10"/>
        <end position="67"/>
    </location>
</feature>
<keyword evidence="5" id="KW-0460">Magnesium</keyword>
<dbReference type="AlphaFoldDB" id="A0A0D2G2E6"/>
<dbReference type="PANTHER" id="PTHR43452">
    <property type="entry name" value="PYRUVATE DECARBOXYLASE"/>
    <property type="match status" value="1"/>
</dbReference>
<protein>
    <recommendedName>
        <fullName evidence="8">Thiamine pyrophosphate enzyme N-terminal TPP-binding domain-containing protein</fullName>
    </recommendedName>
</protein>
<dbReference type="InterPro" id="IPR012110">
    <property type="entry name" value="PDC/IPDC-like"/>
</dbReference>
<evidence type="ECO:0000256" key="1">
    <source>
        <dbReference type="ARBA" id="ARBA00001964"/>
    </source>
</evidence>
<evidence type="ECO:0000256" key="6">
    <source>
        <dbReference type="ARBA" id="ARBA00023052"/>
    </source>
</evidence>
<dbReference type="GO" id="GO:0004737">
    <property type="term" value="F:pyruvate decarboxylase activity"/>
    <property type="evidence" value="ECO:0007669"/>
    <property type="project" value="TreeGrafter"/>
</dbReference>
<dbReference type="GeneID" id="25291440"/>
<dbReference type="GO" id="GO:0005829">
    <property type="term" value="C:cytosol"/>
    <property type="evidence" value="ECO:0007669"/>
    <property type="project" value="TreeGrafter"/>
</dbReference>
<evidence type="ECO:0000259" key="8">
    <source>
        <dbReference type="Pfam" id="PF02776"/>
    </source>
</evidence>
<keyword evidence="7" id="KW-0456">Lyase</keyword>
<organism evidence="9 10">
    <name type="scientific">Rhinocladiella mackenziei CBS 650.93</name>
    <dbReference type="NCBI Taxonomy" id="1442369"/>
    <lineage>
        <taxon>Eukaryota</taxon>
        <taxon>Fungi</taxon>
        <taxon>Dikarya</taxon>
        <taxon>Ascomycota</taxon>
        <taxon>Pezizomycotina</taxon>
        <taxon>Eurotiomycetes</taxon>
        <taxon>Chaetothyriomycetidae</taxon>
        <taxon>Chaetothyriales</taxon>
        <taxon>Herpotrichiellaceae</taxon>
        <taxon>Rhinocladiella</taxon>
    </lineage>
</organism>
<reference evidence="9 10" key="1">
    <citation type="submission" date="2015-01" db="EMBL/GenBank/DDBJ databases">
        <title>The Genome Sequence of Rhinocladiella mackenzie CBS 650.93.</title>
        <authorList>
            <consortium name="The Broad Institute Genomics Platform"/>
            <person name="Cuomo C."/>
            <person name="de Hoog S."/>
            <person name="Gorbushina A."/>
            <person name="Stielow B."/>
            <person name="Teixiera M."/>
            <person name="Abouelleil A."/>
            <person name="Chapman S.B."/>
            <person name="Priest M."/>
            <person name="Young S.K."/>
            <person name="Wortman J."/>
            <person name="Nusbaum C."/>
            <person name="Birren B."/>
        </authorList>
    </citation>
    <scope>NUCLEOTIDE SEQUENCE [LARGE SCALE GENOMIC DNA]</scope>
    <source>
        <strain evidence="9 10">CBS 650.93</strain>
    </source>
</reference>
<dbReference type="EMBL" id="KN847476">
    <property type="protein sequence ID" value="KIX08712.1"/>
    <property type="molecule type" value="Genomic_DNA"/>
</dbReference>
<dbReference type="InterPro" id="IPR029061">
    <property type="entry name" value="THDP-binding"/>
</dbReference>
<dbReference type="STRING" id="1442369.A0A0D2G2E6"/>
<proteinExistence type="inferred from homology"/>
<sequence>MCHNPYDTTTGYAADSYARVKGIGAMVTTGGVGELSSINTHAGAYSEHITMVHIVGSPALSIRGNRKFNMHRTLGNDDYDVFKNMFKAVSGDQVTLNDASRTPEQIDHVLKICWVSNRPVDIDIPADMANKVVDRSKLSSHLDLSYPVSDKNQETKALGAFVKPR</sequence>
<dbReference type="InterPro" id="IPR012001">
    <property type="entry name" value="Thiamin_PyroP_enz_TPP-bd_dom"/>
</dbReference>
<dbReference type="GO" id="GO:0046872">
    <property type="term" value="F:metal ion binding"/>
    <property type="evidence" value="ECO:0007669"/>
    <property type="project" value="UniProtKB-KW"/>
</dbReference>
<dbReference type="OrthoDB" id="3970464at2759"/>
<keyword evidence="10" id="KW-1185">Reference proteome</keyword>
<dbReference type="RefSeq" id="XP_013275848.1">
    <property type="nucleotide sequence ID" value="XM_013420394.1"/>
</dbReference>
<evidence type="ECO:0000313" key="10">
    <source>
        <dbReference type="Proteomes" id="UP000053617"/>
    </source>
</evidence>
<comment type="similarity">
    <text evidence="2">Belongs to the TPP enzyme family.</text>
</comment>
<evidence type="ECO:0000256" key="5">
    <source>
        <dbReference type="ARBA" id="ARBA00022842"/>
    </source>
</evidence>
<dbReference type="Gene3D" id="3.40.50.970">
    <property type="match status" value="1"/>
</dbReference>
<dbReference type="SUPFAM" id="SSF52518">
    <property type="entry name" value="Thiamin diphosphate-binding fold (THDP-binding)"/>
    <property type="match status" value="1"/>
</dbReference>
<dbReference type="Proteomes" id="UP000053617">
    <property type="component" value="Unassembled WGS sequence"/>
</dbReference>
<evidence type="ECO:0000256" key="4">
    <source>
        <dbReference type="ARBA" id="ARBA00022793"/>
    </source>
</evidence>
<evidence type="ECO:0000256" key="7">
    <source>
        <dbReference type="ARBA" id="ARBA00023239"/>
    </source>
</evidence>
<dbReference type="Pfam" id="PF02776">
    <property type="entry name" value="TPP_enzyme_N"/>
    <property type="match status" value="1"/>
</dbReference>
<keyword evidence="3" id="KW-0479">Metal-binding</keyword>
<dbReference type="GO" id="GO:0030976">
    <property type="term" value="F:thiamine pyrophosphate binding"/>
    <property type="evidence" value="ECO:0007669"/>
    <property type="project" value="InterPro"/>
</dbReference>
<dbReference type="PANTHER" id="PTHR43452:SF11">
    <property type="entry name" value="PYRUVATE DECARBOXYLASE"/>
    <property type="match status" value="1"/>
</dbReference>
<accession>A0A0D2G2E6</accession>
<dbReference type="GO" id="GO:0005634">
    <property type="term" value="C:nucleus"/>
    <property type="evidence" value="ECO:0007669"/>
    <property type="project" value="TreeGrafter"/>
</dbReference>
<dbReference type="VEuPathDB" id="FungiDB:Z518_03369"/>
<comment type="cofactor">
    <cofactor evidence="1">
        <name>thiamine diphosphate</name>
        <dbReference type="ChEBI" id="CHEBI:58937"/>
    </cofactor>
</comment>
<evidence type="ECO:0000313" key="9">
    <source>
        <dbReference type="EMBL" id="KIX08712.1"/>
    </source>
</evidence>
<gene>
    <name evidence="9" type="ORF">Z518_03369</name>
</gene>